<comment type="function">
    <text evidence="4">Involved in signal transduction through the Wnt pathway.</text>
</comment>
<comment type="subcellular location">
    <subcellularLocation>
        <location evidence="1">Nucleus</location>
    </subcellularLocation>
</comment>
<dbReference type="OrthoDB" id="5868566at2759"/>
<feature type="region of interest" description="Disordered" evidence="5">
    <location>
        <begin position="765"/>
        <end position="811"/>
    </location>
</feature>
<evidence type="ECO:0000313" key="6">
    <source>
        <dbReference type="EMBL" id="EGT40141.1"/>
    </source>
</evidence>
<dbReference type="STRING" id="135651.G0NYN8"/>
<feature type="compositionally biased region" description="Low complexity" evidence="5">
    <location>
        <begin position="484"/>
        <end position="511"/>
    </location>
</feature>
<feature type="compositionally biased region" description="Polar residues" evidence="5">
    <location>
        <begin position="287"/>
        <end position="298"/>
    </location>
</feature>
<dbReference type="FunCoup" id="G0NYN8">
    <property type="interactions" value="3"/>
</dbReference>
<evidence type="ECO:0000256" key="4">
    <source>
        <dbReference type="ARBA" id="ARBA00037400"/>
    </source>
</evidence>
<sequence>MPSSLSSSPSSEDDKHTSADEDVTPKASPKTSEEVKEEDDNDKTLTMPSTSQCFQPTSSPPLGRSAPSSQEATSPPAARRVETPVEQEYYYFTTDMANQAAIDIEREKEKFDSLITWYKLQQEDVPNLGTCSVGTSAAPSYASDKGSSTPMSSQPSSHQSGASSSNGALSGQNGFNYSPYGAFENDPKSNDPLQCMSDPVDLDDICPTLENFMSAPSTSAAAAAGLPPSGPSTSRPSNQPGSSGLPPRNNDFSTMTGIVPHPTRYMQDPTTVMMMNTPNGPMPYPQQSPLHPLNFNQQATPTSSSNPPSNAASLKRKATEDFSSDGPMKQAKVDDGSPSQSENCPMRRLEMMANPQNFRNGNTINDVVEANKKDDRAAKLEKLEGIEKSVEEEMAQQAREAHMKRMQQAAPPFPSPGQYPGAMPPFPGMPGMPPQHPGMMPPGAPFSAGASHPMNGQFPPHHPMYPGMPATPTGYPMSAPGKIPFGSPSYPSSTPSPAAMAAMQQQQQQREQQQREQQAREQQARAAQAGPQIPPGGHPGMMTPQQQKQYYEMQYMAHMNALRASQNVAHAVGLSPNLASRPPQMGPGGLPPNHPSHPMFQQYQQYQQMMMMRQMQAASGSQQPGAPPAGHPGMGGMPPGMMPPGMMHPGMMPPGMMPPGMMPPGMHPGMMPPGMMPPGMHPGMPGMPQGMHPGMQGGQPGMPGMPQGMPGMPGMPPQGMPGMPGMPPGMAQGMPPGMPPMPGMPGMPGTSSAAPIPQNPTLMVAGNRPTSGEATPNPNGNGQQPMYQLTPHYPPPFFMPPSSGSGPATPR</sequence>
<proteinExistence type="predicted"/>
<feature type="compositionally biased region" description="Polar residues" evidence="5">
    <location>
        <begin position="129"/>
        <end position="138"/>
    </location>
</feature>
<evidence type="ECO:0000256" key="2">
    <source>
        <dbReference type="ARBA" id="ARBA00022687"/>
    </source>
</evidence>
<accession>G0NYN8</accession>
<protein>
    <submittedName>
        <fullName evidence="6">Uncharacterized protein</fullName>
    </submittedName>
</protein>
<keyword evidence="3" id="KW-0539">Nucleus</keyword>
<name>G0NYN8_CAEBE</name>
<organism evidence="7">
    <name type="scientific">Caenorhabditis brenneri</name>
    <name type="common">Nematode worm</name>
    <dbReference type="NCBI Taxonomy" id="135651"/>
    <lineage>
        <taxon>Eukaryota</taxon>
        <taxon>Metazoa</taxon>
        <taxon>Ecdysozoa</taxon>
        <taxon>Nematoda</taxon>
        <taxon>Chromadorea</taxon>
        <taxon>Rhabditida</taxon>
        <taxon>Rhabditina</taxon>
        <taxon>Rhabditomorpha</taxon>
        <taxon>Rhabditoidea</taxon>
        <taxon>Rhabditidae</taxon>
        <taxon>Peloderinae</taxon>
        <taxon>Caenorhabditis</taxon>
    </lineage>
</organism>
<feature type="compositionally biased region" description="Polar residues" evidence="5">
    <location>
        <begin position="268"/>
        <end position="279"/>
    </location>
</feature>
<feature type="compositionally biased region" description="Low complexity" evidence="5">
    <location>
        <begin position="299"/>
        <end position="313"/>
    </location>
</feature>
<reference evidence="7" key="1">
    <citation type="submission" date="2011-07" db="EMBL/GenBank/DDBJ databases">
        <authorList>
            <consortium name="Caenorhabditis brenneri Sequencing and Analysis Consortium"/>
            <person name="Wilson R.K."/>
        </authorList>
    </citation>
    <scope>NUCLEOTIDE SEQUENCE [LARGE SCALE GENOMIC DNA]</scope>
    <source>
        <strain evidence="7">PB2801</strain>
    </source>
</reference>
<feature type="compositionally biased region" description="Polar residues" evidence="5">
    <location>
        <begin position="44"/>
        <end position="57"/>
    </location>
</feature>
<evidence type="ECO:0000256" key="1">
    <source>
        <dbReference type="ARBA" id="ARBA00004123"/>
    </source>
</evidence>
<keyword evidence="7" id="KW-1185">Reference proteome</keyword>
<dbReference type="GO" id="GO:0005634">
    <property type="term" value="C:nucleus"/>
    <property type="evidence" value="ECO:0007669"/>
    <property type="project" value="UniProtKB-SubCell"/>
</dbReference>
<dbReference type="eggNOG" id="ENOG502SF6R">
    <property type="taxonomic scope" value="Eukaryota"/>
</dbReference>
<dbReference type="GO" id="GO:0016055">
    <property type="term" value="P:Wnt signaling pathway"/>
    <property type="evidence" value="ECO:0007669"/>
    <property type="project" value="UniProtKB-KW"/>
</dbReference>
<dbReference type="PANTHER" id="PTHR23194:SF16">
    <property type="entry name" value="PROTEIN PYGOPUS"/>
    <property type="match status" value="1"/>
</dbReference>
<feature type="region of interest" description="Disordered" evidence="5">
    <location>
        <begin position="1"/>
        <end position="83"/>
    </location>
</feature>
<evidence type="ECO:0000256" key="3">
    <source>
        <dbReference type="ARBA" id="ARBA00023242"/>
    </source>
</evidence>
<dbReference type="InterPro" id="IPR052475">
    <property type="entry name" value="Wnt_Signal_Transd_Protein"/>
</dbReference>
<dbReference type="OMA" id="GPMSHPM"/>
<feature type="compositionally biased region" description="Low complexity" evidence="5">
    <location>
        <begin position="146"/>
        <end position="174"/>
    </location>
</feature>
<evidence type="ECO:0000313" key="7">
    <source>
        <dbReference type="Proteomes" id="UP000008068"/>
    </source>
</evidence>
<dbReference type="AlphaFoldDB" id="G0NYN8"/>
<dbReference type="Proteomes" id="UP000008068">
    <property type="component" value="Unassembled WGS sequence"/>
</dbReference>
<feature type="compositionally biased region" description="Low complexity" evidence="5">
    <location>
        <begin position="1"/>
        <end position="10"/>
    </location>
</feature>
<feature type="region of interest" description="Disordered" evidence="5">
    <location>
        <begin position="618"/>
        <end position="642"/>
    </location>
</feature>
<feature type="region of interest" description="Disordered" evidence="5">
    <location>
        <begin position="127"/>
        <end position="196"/>
    </location>
</feature>
<feature type="compositionally biased region" description="Low complexity" evidence="5">
    <location>
        <begin position="217"/>
        <end position="234"/>
    </location>
</feature>
<keyword evidence="2" id="KW-0879">Wnt signaling pathway</keyword>
<evidence type="ECO:0000256" key="5">
    <source>
        <dbReference type="SAM" id="MobiDB-lite"/>
    </source>
</evidence>
<dbReference type="InParanoid" id="G0NYN8"/>
<feature type="compositionally biased region" description="Polar residues" evidence="5">
    <location>
        <begin position="768"/>
        <end position="787"/>
    </location>
</feature>
<dbReference type="HOGENOM" id="CLU_394959_0_0_1"/>
<dbReference type="EMBL" id="GL379982">
    <property type="protein sequence ID" value="EGT40141.1"/>
    <property type="molecule type" value="Genomic_DNA"/>
</dbReference>
<feature type="compositionally biased region" description="Low complexity" evidence="5">
    <location>
        <begin position="800"/>
        <end position="811"/>
    </location>
</feature>
<dbReference type="PANTHER" id="PTHR23194">
    <property type="entry name" value="PYGOPUS"/>
    <property type="match status" value="1"/>
</dbReference>
<gene>
    <name evidence="6" type="ORF">CAEBREN_25865</name>
</gene>
<feature type="compositionally biased region" description="Basic and acidic residues" evidence="5">
    <location>
        <begin position="512"/>
        <end position="523"/>
    </location>
</feature>
<feature type="region of interest" description="Disordered" evidence="5">
    <location>
        <begin position="217"/>
        <end position="343"/>
    </location>
</feature>
<feature type="region of interest" description="Disordered" evidence="5">
    <location>
        <begin position="447"/>
        <end position="544"/>
    </location>
</feature>